<dbReference type="EMBL" id="LNCD01000122">
    <property type="protein sequence ID" value="KWV44490.1"/>
    <property type="molecule type" value="Genomic_DNA"/>
</dbReference>
<evidence type="ECO:0000313" key="2">
    <source>
        <dbReference type="EMBL" id="KWV44490.1"/>
    </source>
</evidence>
<accession>A0A109J8V8</accession>
<evidence type="ECO:0000256" key="1">
    <source>
        <dbReference type="SAM" id="Phobius"/>
    </source>
</evidence>
<keyword evidence="1" id="KW-1133">Transmembrane helix</keyword>
<proteinExistence type="predicted"/>
<evidence type="ECO:0000313" key="3">
    <source>
        <dbReference type="Proteomes" id="UP000068164"/>
    </source>
</evidence>
<dbReference type="OrthoDB" id="7159403at2"/>
<name>A0A109J8V8_9HYPH</name>
<dbReference type="InterPro" id="IPR021529">
    <property type="entry name" value="DUF2798"/>
</dbReference>
<keyword evidence="3" id="KW-1185">Reference proteome</keyword>
<feature type="transmembrane region" description="Helical" evidence="1">
    <location>
        <begin position="44"/>
        <end position="64"/>
    </location>
</feature>
<reference evidence="2 3" key="1">
    <citation type="submission" date="2015-11" db="EMBL/GenBank/DDBJ databases">
        <title>Draft Genome Sequence of the Strain BR 10423 (Rhizobium sp.) isolated from nodules of Mimosa pudica.</title>
        <authorList>
            <person name="Barauna A.C."/>
            <person name="Zilli J.E."/>
            <person name="Simoes-Araujo J.L."/>
            <person name="Reis V.M."/>
            <person name="James E.K."/>
            <person name="Reis F.B.Jr."/>
            <person name="Rouws L.F."/>
            <person name="Passos S.R."/>
            <person name="Gois S.R."/>
        </authorList>
    </citation>
    <scope>NUCLEOTIDE SEQUENCE [LARGE SCALE GENOMIC DNA]</scope>
    <source>
        <strain evidence="2 3">BR10423</strain>
    </source>
</reference>
<comment type="caution">
    <text evidence="2">The sequence shown here is derived from an EMBL/GenBank/DDBJ whole genome shotgun (WGS) entry which is preliminary data.</text>
</comment>
<gene>
    <name evidence="2" type="ORF">AS026_16495</name>
</gene>
<sequence length="74" mass="8214">MHDTKTIIVAQLFISGMMAFLMTGFFGFIHATSILAWLAEWANAFVIAWPVAFVLSLGVGRLGFKLAVTCRRHI</sequence>
<feature type="transmembrane region" description="Helical" evidence="1">
    <location>
        <begin position="12"/>
        <end position="38"/>
    </location>
</feature>
<keyword evidence="1" id="KW-0812">Transmembrane</keyword>
<keyword evidence="1" id="KW-0472">Membrane</keyword>
<dbReference type="Pfam" id="PF11391">
    <property type="entry name" value="DUF2798"/>
    <property type="match status" value="1"/>
</dbReference>
<protein>
    <submittedName>
        <fullName evidence="2">MFS transporter</fullName>
    </submittedName>
</protein>
<dbReference type="Proteomes" id="UP000068164">
    <property type="component" value="Unassembled WGS sequence"/>
</dbReference>
<organism evidence="2 3">
    <name type="scientific">Rhizobium altiplani</name>
    <dbReference type="NCBI Taxonomy" id="1864509"/>
    <lineage>
        <taxon>Bacteria</taxon>
        <taxon>Pseudomonadati</taxon>
        <taxon>Pseudomonadota</taxon>
        <taxon>Alphaproteobacteria</taxon>
        <taxon>Hyphomicrobiales</taxon>
        <taxon>Rhizobiaceae</taxon>
        <taxon>Rhizobium/Agrobacterium group</taxon>
        <taxon>Rhizobium</taxon>
    </lineage>
</organism>
<dbReference type="AlphaFoldDB" id="A0A109J8V8"/>